<dbReference type="PROSITE" id="PS51787">
    <property type="entry name" value="LON_N"/>
    <property type="match status" value="1"/>
</dbReference>
<evidence type="ECO:0000259" key="3">
    <source>
        <dbReference type="PROSITE" id="PS51788"/>
    </source>
</evidence>
<reference evidence="4" key="1">
    <citation type="submission" date="2023-06" db="EMBL/GenBank/DDBJ databases">
        <title>Genomic analysis of the entomopathogenic nematode Steinernema hermaphroditum.</title>
        <authorList>
            <person name="Schwarz E.M."/>
            <person name="Heppert J.K."/>
            <person name="Baniya A."/>
            <person name="Schwartz H.T."/>
            <person name="Tan C.-H."/>
            <person name="Antoshechkin I."/>
            <person name="Sternberg P.W."/>
            <person name="Goodrich-Blair H."/>
            <person name="Dillman A.R."/>
        </authorList>
    </citation>
    <scope>NUCLEOTIDE SEQUENCE</scope>
    <source>
        <strain evidence="4">PS9179</strain>
        <tissue evidence="4">Whole animal</tissue>
    </source>
</reference>
<dbReference type="Proteomes" id="UP001175271">
    <property type="component" value="Unassembled WGS sequence"/>
</dbReference>
<sequence>MASVTSNIRSLLSAFAKQQRCIPIQRDGRRQRCRIDTSSAMALIARSRSPSPNPPLNADAPTFDPRQQSLHGYRQIRDEIIEYPSHSGVTAGERFIVPGVASSSVIFPHQSFPFFVHSPSQDIVDNMVKQAQSSFPYIAAIPDLSTEEEDEDDYTPPKALQATRGTLIKIRAYAPEFRDACHMDGYAVARVRIFKINNKSDEYLHYNINLSFIKEVMIEILPEPIPSNYFRNIMPKYLAMHATNHPEDVELWLRGLSKADPLSYKSCDLLVAQRELRKMLFNYYPTEKAMFVDSYNLADQSFWFAHNFPFDNEWRKKLLDEDCPAYRLVMIHKAAKRFQAISCRNCGNALADPLNETLVMSTEGTSALYINPGGYIHDLLFIKNTIRGGVKYTGIRHNTFSWFEGYMWQCLKCARCTDHVGWEFTSTVVNPPKFMAFTRDSVKSELNPQKNPEL</sequence>
<evidence type="ECO:0000256" key="1">
    <source>
        <dbReference type="SAM" id="MobiDB-lite"/>
    </source>
</evidence>
<dbReference type="FunFam" id="2.170.150.20:FF:000007">
    <property type="entry name" value="Protein cereblon"/>
    <property type="match status" value="1"/>
</dbReference>
<comment type="caution">
    <text evidence="4">The sequence shown here is derived from an EMBL/GenBank/DDBJ whole genome shotgun (WGS) entry which is preliminary data.</text>
</comment>
<proteinExistence type="predicted"/>
<protein>
    <recommendedName>
        <fullName evidence="6">Protein cereblon</fullName>
    </recommendedName>
</protein>
<keyword evidence="5" id="KW-1185">Reference proteome</keyword>
<evidence type="ECO:0000313" key="4">
    <source>
        <dbReference type="EMBL" id="KAK0400258.1"/>
    </source>
</evidence>
<dbReference type="InterPro" id="IPR034750">
    <property type="entry name" value="CULT"/>
</dbReference>
<organism evidence="4 5">
    <name type="scientific">Steinernema hermaphroditum</name>
    <dbReference type="NCBI Taxonomy" id="289476"/>
    <lineage>
        <taxon>Eukaryota</taxon>
        <taxon>Metazoa</taxon>
        <taxon>Ecdysozoa</taxon>
        <taxon>Nematoda</taxon>
        <taxon>Chromadorea</taxon>
        <taxon>Rhabditida</taxon>
        <taxon>Tylenchina</taxon>
        <taxon>Panagrolaimomorpha</taxon>
        <taxon>Strongyloidoidea</taxon>
        <taxon>Steinernematidae</taxon>
        <taxon>Steinernema</taxon>
    </lineage>
</organism>
<evidence type="ECO:0008006" key="6">
    <source>
        <dbReference type="Google" id="ProtNLM"/>
    </source>
</evidence>
<evidence type="ECO:0000313" key="5">
    <source>
        <dbReference type="Proteomes" id="UP001175271"/>
    </source>
</evidence>
<feature type="domain" description="CULT" evidence="3">
    <location>
        <begin position="338"/>
        <end position="446"/>
    </location>
</feature>
<name>A0AA39H8K8_9BILA</name>
<dbReference type="Pfam" id="PF02190">
    <property type="entry name" value="LON_substr_bdg"/>
    <property type="match status" value="1"/>
</dbReference>
<dbReference type="PROSITE" id="PS51788">
    <property type="entry name" value="CULT"/>
    <property type="match status" value="1"/>
</dbReference>
<dbReference type="Gene3D" id="1.20.58.1480">
    <property type="match status" value="1"/>
</dbReference>
<dbReference type="CDD" id="cd15777">
    <property type="entry name" value="CRBN_C_like"/>
    <property type="match status" value="1"/>
</dbReference>
<gene>
    <name evidence="4" type="ORF">QR680_003426</name>
</gene>
<evidence type="ECO:0000259" key="2">
    <source>
        <dbReference type="PROSITE" id="PS51787"/>
    </source>
</evidence>
<dbReference type="InterPro" id="IPR003111">
    <property type="entry name" value="Lon_prtase_N"/>
</dbReference>
<feature type="domain" description="Lon N-terminal" evidence="2">
    <location>
        <begin position="94"/>
        <end position="339"/>
    </location>
</feature>
<accession>A0AA39H8K8</accession>
<feature type="region of interest" description="Disordered" evidence="1">
    <location>
        <begin position="45"/>
        <end position="66"/>
    </location>
</feature>
<dbReference type="AlphaFoldDB" id="A0AA39H8K8"/>
<dbReference type="Gene3D" id="2.170.150.20">
    <property type="entry name" value="Peptide methionine sulfoxide reductase"/>
    <property type="match status" value="1"/>
</dbReference>
<dbReference type="EMBL" id="JAUCMV010000005">
    <property type="protein sequence ID" value="KAK0400258.1"/>
    <property type="molecule type" value="Genomic_DNA"/>
</dbReference>